<accession>A2T1S9</accession>
<feature type="domain" description="AMP-dependent synthetase/ligase" evidence="3">
    <location>
        <begin position="2"/>
        <end position="206"/>
    </location>
</feature>
<feature type="non-terminal residue" evidence="4">
    <location>
        <position position="217"/>
    </location>
</feature>
<reference evidence="4" key="1">
    <citation type="submission" date="2006-01" db="EMBL/GenBank/DDBJ databases">
        <title>AMP-forming proteins in insect genomes: The evolution of beetle bioluminescence.</title>
        <authorList>
            <person name="Day J.C."/>
        </authorList>
    </citation>
    <scope>NUCLEOTIDE SEQUENCE</scope>
    <source>
        <strain evidence="4">AFP02</strain>
    </source>
</reference>
<dbReference type="Pfam" id="PF00501">
    <property type="entry name" value="AMP-binding"/>
    <property type="match status" value="1"/>
</dbReference>
<dbReference type="SUPFAM" id="SSF56801">
    <property type="entry name" value="Acetyl-CoA synthetase-like"/>
    <property type="match status" value="1"/>
</dbReference>
<sequence>KLSHRNIVANLCQISHPLLKIAADTTDTHQDVIPGILPWFHVGGLTPVMLLYLRYLCKLVPLPKFTPELFMSTICKHRPHLMFIVPHIASFISNSPVIKREHLLSMRAIVCGAAPLGALDEERLLQKADGNCNVLQAYGLTETSPFVLAMSSIRKKAIGFKGSVGEPVPNTLLKVVPADDPNKESLGPNEPGELLVKGPQVTEGYHNNPDETKNAFV</sequence>
<dbReference type="GO" id="GO:0004467">
    <property type="term" value="F:long-chain fatty acid-CoA ligase activity"/>
    <property type="evidence" value="ECO:0007669"/>
    <property type="project" value="TreeGrafter"/>
</dbReference>
<dbReference type="AlphaFoldDB" id="A2T1S9"/>
<dbReference type="InterPro" id="IPR000873">
    <property type="entry name" value="AMP-dep_synth/lig_dom"/>
</dbReference>
<dbReference type="Gene3D" id="3.40.50.980">
    <property type="match status" value="1"/>
</dbReference>
<keyword evidence="2" id="KW-0576">Peroxisome</keyword>
<evidence type="ECO:0000259" key="3">
    <source>
        <dbReference type="Pfam" id="PF00501"/>
    </source>
</evidence>
<dbReference type="Gene3D" id="2.30.38.10">
    <property type="entry name" value="Luciferase, Domain 3"/>
    <property type="match status" value="1"/>
</dbReference>
<feature type="non-terminal residue" evidence="4">
    <location>
        <position position="1"/>
    </location>
</feature>
<evidence type="ECO:0000313" key="4">
    <source>
        <dbReference type="EMBL" id="ABE03886.1"/>
    </source>
</evidence>
<evidence type="ECO:0000256" key="2">
    <source>
        <dbReference type="ARBA" id="ARBA00023140"/>
    </source>
</evidence>
<organism evidence="4">
    <name type="scientific">Photuris congener</name>
    <dbReference type="NCBI Taxonomy" id="378080"/>
    <lineage>
        <taxon>Eukaryota</taxon>
        <taxon>Metazoa</taxon>
        <taxon>Ecdysozoa</taxon>
        <taxon>Arthropoda</taxon>
        <taxon>Hexapoda</taxon>
        <taxon>Insecta</taxon>
        <taxon>Pterygota</taxon>
        <taxon>Neoptera</taxon>
        <taxon>Endopterygota</taxon>
        <taxon>Coleoptera</taxon>
        <taxon>Polyphaga</taxon>
        <taxon>Elateriformia</taxon>
        <taxon>Elateroidea</taxon>
        <taxon>Lampyridae</taxon>
        <taxon>Photurinae</taxon>
        <taxon>Photuris</taxon>
    </lineage>
</organism>
<evidence type="ECO:0000256" key="1">
    <source>
        <dbReference type="ARBA" id="ARBA00004275"/>
    </source>
</evidence>
<name>A2T1S9_9COLE</name>
<dbReference type="PANTHER" id="PTHR24096:SF422">
    <property type="entry name" value="BCDNA.GH02901"/>
    <property type="match status" value="1"/>
</dbReference>
<proteinExistence type="predicted"/>
<dbReference type="EMBL" id="DQ458227">
    <property type="protein sequence ID" value="ABE03886.1"/>
    <property type="molecule type" value="Genomic_DNA"/>
</dbReference>
<comment type="subcellular location">
    <subcellularLocation>
        <location evidence="1">Peroxisome</location>
    </subcellularLocation>
</comment>
<dbReference type="PANTHER" id="PTHR24096">
    <property type="entry name" value="LONG-CHAIN-FATTY-ACID--COA LIGASE"/>
    <property type="match status" value="1"/>
</dbReference>
<dbReference type="GO" id="GO:0046949">
    <property type="term" value="P:fatty-acyl-CoA biosynthetic process"/>
    <property type="evidence" value="ECO:0007669"/>
    <property type="project" value="TreeGrafter"/>
</dbReference>
<dbReference type="GO" id="GO:0005777">
    <property type="term" value="C:peroxisome"/>
    <property type="evidence" value="ECO:0007669"/>
    <property type="project" value="UniProtKB-SubCell"/>
</dbReference>
<protein>
    <submittedName>
        <fullName evidence="4">Putative AMP-forming enzyme</fullName>
    </submittedName>
</protein>